<proteinExistence type="predicted"/>
<organism evidence="1">
    <name type="scientific">Erythrolobus madagascarensis</name>
    <dbReference type="NCBI Taxonomy" id="708628"/>
    <lineage>
        <taxon>Eukaryota</taxon>
        <taxon>Rhodophyta</taxon>
        <taxon>Bangiophyceae</taxon>
        <taxon>Porphyridiales</taxon>
        <taxon>Porphyridiaceae</taxon>
        <taxon>Erythrolobus</taxon>
    </lineage>
</organism>
<dbReference type="EMBL" id="HBFE01004254">
    <property type="protein sequence ID" value="CAD8726684.1"/>
    <property type="molecule type" value="Transcribed_RNA"/>
</dbReference>
<accession>A0A7S0T898</accession>
<protein>
    <submittedName>
        <fullName evidence="1">Uncharacterized protein</fullName>
    </submittedName>
</protein>
<sequence>MSSCGVASGFVAVGAPAVSRSHSKPWACRRNNTRWSGGAGFGSHAFSSAVRKQSPRSWVHCCGEGAKKSGGDESFESIRSSLEHVFENVELANCCGSACLWCAGSGKNTCAWCGGKGHRMEMEMKSSEAFKEDIDAMIRGEPVPLPGKVPVRCSACHGSKVLACRYCRGSGSGSYGFSSARSP</sequence>
<reference evidence="1" key="1">
    <citation type="submission" date="2021-01" db="EMBL/GenBank/DDBJ databases">
        <authorList>
            <person name="Corre E."/>
            <person name="Pelletier E."/>
            <person name="Niang G."/>
            <person name="Scheremetjew M."/>
            <person name="Finn R."/>
            <person name="Kale V."/>
            <person name="Holt S."/>
            <person name="Cochrane G."/>
            <person name="Meng A."/>
            <person name="Brown T."/>
            <person name="Cohen L."/>
        </authorList>
    </citation>
    <scope>NUCLEOTIDE SEQUENCE</scope>
    <source>
        <strain evidence="1">CCMP3276</strain>
    </source>
</reference>
<name>A0A7S0T898_9RHOD</name>
<dbReference type="AlphaFoldDB" id="A0A7S0T898"/>
<gene>
    <name evidence="1" type="ORF">EMAD1354_LOCUS2765</name>
</gene>
<evidence type="ECO:0000313" key="1">
    <source>
        <dbReference type="EMBL" id="CAD8726684.1"/>
    </source>
</evidence>